<dbReference type="PANTHER" id="PTHR13678">
    <property type="entry name" value="VACUOLAR PROTEIN SORTING-ASSOCIATED PROTEIN 37"/>
    <property type="match status" value="1"/>
</dbReference>
<dbReference type="PANTHER" id="PTHR13678:SF2">
    <property type="entry name" value="VACUOLAR PROTEIN SORTING-ASSOCIATED PROTEIN 37A"/>
    <property type="match status" value="1"/>
</dbReference>
<feature type="domain" description="VPS37 C-terminal" evidence="7">
    <location>
        <begin position="1"/>
        <end position="64"/>
    </location>
</feature>
<comment type="similarity">
    <text evidence="2">Belongs to the VPS37 family.</text>
</comment>
<dbReference type="SUPFAM" id="SSF140111">
    <property type="entry name" value="Endosomal sorting complex assembly domain"/>
    <property type="match status" value="1"/>
</dbReference>
<dbReference type="GO" id="GO:0015031">
    <property type="term" value="P:protein transport"/>
    <property type="evidence" value="ECO:0007669"/>
    <property type="project" value="UniProtKB-UniRule"/>
</dbReference>
<gene>
    <name evidence="8" type="ORF">ILEXP_LOCUS54599</name>
</gene>
<evidence type="ECO:0000256" key="3">
    <source>
        <dbReference type="ARBA" id="ARBA00022448"/>
    </source>
</evidence>
<name>A0ABC8UU68_9AQUA</name>
<evidence type="ECO:0000259" key="7">
    <source>
        <dbReference type="PROSITE" id="PS51314"/>
    </source>
</evidence>
<dbReference type="AlphaFoldDB" id="A0ABC8UU68"/>
<dbReference type="InterPro" id="IPR029012">
    <property type="entry name" value="Helix_hairpin_bin_sf"/>
</dbReference>
<reference evidence="8 9" key="1">
    <citation type="submission" date="2024-02" db="EMBL/GenBank/DDBJ databases">
        <authorList>
            <person name="Vignale AGUSTIN F."/>
            <person name="Sosa J E."/>
            <person name="Modenutti C."/>
        </authorList>
    </citation>
    <scope>NUCLEOTIDE SEQUENCE [LARGE SCALE GENOMIC DNA]</scope>
</reference>
<organism evidence="8 9">
    <name type="scientific">Ilex paraguariensis</name>
    <name type="common">yerba mate</name>
    <dbReference type="NCBI Taxonomy" id="185542"/>
    <lineage>
        <taxon>Eukaryota</taxon>
        <taxon>Viridiplantae</taxon>
        <taxon>Streptophyta</taxon>
        <taxon>Embryophyta</taxon>
        <taxon>Tracheophyta</taxon>
        <taxon>Spermatophyta</taxon>
        <taxon>Magnoliopsida</taxon>
        <taxon>eudicotyledons</taxon>
        <taxon>Gunneridae</taxon>
        <taxon>Pentapetalae</taxon>
        <taxon>asterids</taxon>
        <taxon>campanulids</taxon>
        <taxon>Aquifoliales</taxon>
        <taxon>Aquifoliaceae</taxon>
        <taxon>Ilex</taxon>
    </lineage>
</organism>
<feature type="non-terminal residue" evidence="8">
    <location>
        <position position="1"/>
    </location>
</feature>
<dbReference type="InterPro" id="IPR037202">
    <property type="entry name" value="ESCRT_assembly_dom"/>
</dbReference>
<dbReference type="Proteomes" id="UP001642360">
    <property type="component" value="Unassembled WGS sequence"/>
</dbReference>
<evidence type="ECO:0000256" key="6">
    <source>
        <dbReference type="PROSITE-ProRule" id="PRU00646"/>
    </source>
</evidence>
<evidence type="ECO:0000313" key="9">
    <source>
        <dbReference type="Proteomes" id="UP001642360"/>
    </source>
</evidence>
<protein>
    <recommendedName>
        <fullName evidence="7">VPS37 C-terminal domain-containing protein</fullName>
    </recommendedName>
</protein>
<evidence type="ECO:0000256" key="5">
    <source>
        <dbReference type="ARBA" id="ARBA00022927"/>
    </source>
</evidence>
<dbReference type="Pfam" id="PF07200">
    <property type="entry name" value="Mod_r"/>
    <property type="match status" value="1"/>
</dbReference>
<proteinExistence type="inferred from homology"/>
<comment type="subcellular location">
    <subcellularLocation>
        <location evidence="1">Endosome</location>
    </subcellularLocation>
</comment>
<keyword evidence="9" id="KW-1185">Reference proteome</keyword>
<dbReference type="EMBL" id="CAUOFW020008923">
    <property type="protein sequence ID" value="CAK9184297.1"/>
    <property type="molecule type" value="Genomic_DNA"/>
</dbReference>
<evidence type="ECO:0000256" key="4">
    <source>
        <dbReference type="ARBA" id="ARBA00022753"/>
    </source>
</evidence>
<dbReference type="GO" id="GO:0000813">
    <property type="term" value="C:ESCRT I complex"/>
    <property type="evidence" value="ECO:0007669"/>
    <property type="project" value="UniProtKB-ARBA"/>
</dbReference>
<accession>A0ABC8UU68</accession>
<evidence type="ECO:0000313" key="8">
    <source>
        <dbReference type="EMBL" id="CAK9184297.1"/>
    </source>
</evidence>
<comment type="caution">
    <text evidence="8">The sequence shown here is derived from an EMBL/GenBank/DDBJ whole genome shotgun (WGS) entry which is preliminary data.</text>
</comment>
<dbReference type="Gene3D" id="1.10.287.660">
    <property type="entry name" value="Helix hairpin bin"/>
    <property type="match status" value="1"/>
</dbReference>
<dbReference type="InterPro" id="IPR009851">
    <property type="entry name" value="Mod_r"/>
</dbReference>
<evidence type="ECO:0000256" key="1">
    <source>
        <dbReference type="ARBA" id="ARBA00004177"/>
    </source>
</evidence>
<evidence type="ECO:0000256" key="2">
    <source>
        <dbReference type="ARBA" id="ARBA00007617"/>
    </source>
</evidence>
<keyword evidence="4" id="KW-0967">Endosome</keyword>
<keyword evidence="3 6" id="KW-0813">Transport</keyword>
<sequence length="64" mass="7533">RVSKMCFLFAEAINKTDEESDILHRQLLDREIDLTAFVQKYKKVRNAYHRRALTHLAAKTSLNN</sequence>
<keyword evidence="5 6" id="KW-0653">Protein transport</keyword>
<dbReference type="PROSITE" id="PS51314">
    <property type="entry name" value="VPS37_C"/>
    <property type="match status" value="1"/>
</dbReference>